<dbReference type="HOGENOM" id="CLU_1151837_0_0_1"/>
<reference evidence="1" key="2">
    <citation type="submission" date="2012-05" db="EMBL/GenBank/DDBJ databases">
        <title>Annotation of the Genome Sequence of Fusarium oxysporum f. sp. melonis 26406.</title>
        <authorList>
            <consortium name="The Broad Institute Genomics Platform"/>
            <person name="Ma L.-J."/>
            <person name="Corby-Kistler H."/>
            <person name="Broz K."/>
            <person name="Gale L.R."/>
            <person name="Jonkers W."/>
            <person name="O'Donnell K."/>
            <person name="Ploetz R."/>
            <person name="Steinberg C."/>
            <person name="Schwartz D.C."/>
            <person name="VanEtten H."/>
            <person name="Zhou S."/>
            <person name="Young S.K."/>
            <person name="Zeng Q."/>
            <person name="Gargeya S."/>
            <person name="Fitzgerald M."/>
            <person name="Abouelleil A."/>
            <person name="Alvarado L."/>
            <person name="Chapman S.B."/>
            <person name="Gainer-Dewar J."/>
            <person name="Goldberg J."/>
            <person name="Griggs A."/>
            <person name="Gujja S."/>
            <person name="Hansen M."/>
            <person name="Howarth C."/>
            <person name="Imamovic A."/>
            <person name="Ireland A."/>
            <person name="Larimer J."/>
            <person name="McCowan C."/>
            <person name="Murphy C."/>
            <person name="Pearson M."/>
            <person name="Poon T.W."/>
            <person name="Priest M."/>
            <person name="Roberts A."/>
            <person name="Saif S."/>
            <person name="Shea T."/>
            <person name="Sykes S."/>
            <person name="Wortman J."/>
            <person name="Nusbaum C."/>
            <person name="Birren B."/>
        </authorList>
    </citation>
    <scope>NUCLEOTIDE SEQUENCE</scope>
    <source>
        <strain evidence="1">26406</strain>
    </source>
</reference>
<name>W9ZGC5_FUSOX</name>
<dbReference type="AlphaFoldDB" id="W9ZGC5"/>
<accession>W9ZGC5</accession>
<reference evidence="1" key="1">
    <citation type="submission" date="2012-04" db="EMBL/GenBank/DDBJ databases">
        <title>The Genome Sequence of Fusarium oxysporum melonis.</title>
        <authorList>
            <consortium name="The Broad Institute Genome Sequencing Platform"/>
            <person name="Ma L.-J."/>
            <person name="Gale L.R."/>
            <person name="Schwartz D.C."/>
            <person name="Zhou S."/>
            <person name="Corby-Kistler H."/>
            <person name="Young S.K."/>
            <person name="Zeng Q."/>
            <person name="Gargeya S."/>
            <person name="Fitzgerald M."/>
            <person name="Haas B."/>
            <person name="Abouelleil A."/>
            <person name="Alvarado L."/>
            <person name="Arachchi H.M."/>
            <person name="Berlin A."/>
            <person name="Brown A."/>
            <person name="Chapman S.B."/>
            <person name="Chen Z."/>
            <person name="Dunbar C."/>
            <person name="Freedman E."/>
            <person name="Gearin G."/>
            <person name="Goldberg J."/>
            <person name="Griggs A."/>
            <person name="Gujja S."/>
            <person name="Heiman D."/>
            <person name="Howarth C."/>
            <person name="Larson L."/>
            <person name="Lui A."/>
            <person name="MacDonald P.J.P."/>
            <person name="Montmayeur A."/>
            <person name="Murphy C."/>
            <person name="Neiman D."/>
            <person name="Pearson M."/>
            <person name="Priest M."/>
            <person name="Roberts A."/>
            <person name="Saif S."/>
            <person name="Shea T."/>
            <person name="Shenoy N."/>
            <person name="Sisk P."/>
            <person name="Stolte C."/>
            <person name="Sykes S."/>
            <person name="Wortman J."/>
            <person name="Nusbaum C."/>
            <person name="Birren B."/>
        </authorList>
    </citation>
    <scope>NUCLEOTIDE SEQUENCE</scope>
    <source>
        <strain evidence="1">26406</strain>
    </source>
</reference>
<dbReference type="OrthoDB" id="5059721at2759"/>
<dbReference type="VEuPathDB" id="FungiDB:FOMG_16153"/>
<dbReference type="Proteomes" id="UP000030703">
    <property type="component" value="Unassembled WGS sequence"/>
</dbReference>
<evidence type="ECO:0000313" key="1">
    <source>
        <dbReference type="EMBL" id="EXK27338.1"/>
    </source>
</evidence>
<dbReference type="EMBL" id="JH659350">
    <property type="protein sequence ID" value="EXK27338.1"/>
    <property type="molecule type" value="Genomic_DNA"/>
</dbReference>
<protein>
    <submittedName>
        <fullName evidence="1">Uncharacterized protein</fullName>
    </submittedName>
</protein>
<sequence length="241" mass="27316">MATQLDIILPIAVASPDESRLQLCLRRAYEFVGTCPSPTTDLFSTDVFLRLSQEDESIRAALVLIGDVYVTNSQQPAQSQQGDVLMETEQNELYATIQTRIQKPDAHTDPSLFLLTLLFCIMQLMSNRSTNVCLQILDQVAFYIVHPRGPDRLSTQFDKSTLLVFRFLQGVGKLLRDECTTFANAEWCKTYQDVKVGGVPINREQDTWFFERVCIFVARLTDINVQYARSPLSPIHVGLVF</sequence>
<organism evidence="1">
    <name type="scientific">Fusarium oxysporum f. sp. melonis 26406</name>
    <dbReference type="NCBI Taxonomy" id="1089452"/>
    <lineage>
        <taxon>Eukaryota</taxon>
        <taxon>Fungi</taxon>
        <taxon>Dikarya</taxon>
        <taxon>Ascomycota</taxon>
        <taxon>Pezizomycotina</taxon>
        <taxon>Sordariomycetes</taxon>
        <taxon>Hypocreomycetidae</taxon>
        <taxon>Hypocreales</taxon>
        <taxon>Nectriaceae</taxon>
        <taxon>Fusarium</taxon>
        <taxon>Fusarium oxysporum species complex</taxon>
    </lineage>
</organism>
<proteinExistence type="predicted"/>
<gene>
    <name evidence="1" type="ORF">FOMG_16153</name>
</gene>